<dbReference type="Pfam" id="PF00248">
    <property type="entry name" value="Aldo_ket_red"/>
    <property type="match status" value="1"/>
</dbReference>
<dbReference type="SUPFAM" id="SSF51430">
    <property type="entry name" value="NAD(P)-linked oxidoreductase"/>
    <property type="match status" value="1"/>
</dbReference>
<dbReference type="Gene3D" id="3.20.20.100">
    <property type="entry name" value="NADP-dependent oxidoreductase domain"/>
    <property type="match status" value="1"/>
</dbReference>
<accession>A0A0F9JXJ3</accession>
<feature type="domain" description="NADP-dependent oxidoreductase" evidence="1">
    <location>
        <begin position="17"/>
        <end position="313"/>
    </location>
</feature>
<dbReference type="PRINTS" id="PR00069">
    <property type="entry name" value="ALDKETRDTASE"/>
</dbReference>
<dbReference type="AlphaFoldDB" id="A0A0F9JXJ3"/>
<dbReference type="PANTHER" id="PTHR43147">
    <property type="entry name" value="PROTEIN TAS"/>
    <property type="match status" value="1"/>
</dbReference>
<dbReference type="EMBL" id="LAZR01016639">
    <property type="protein sequence ID" value="KKM03643.1"/>
    <property type="molecule type" value="Genomic_DNA"/>
</dbReference>
<reference evidence="2" key="1">
    <citation type="journal article" date="2015" name="Nature">
        <title>Complex archaea that bridge the gap between prokaryotes and eukaryotes.</title>
        <authorList>
            <person name="Spang A."/>
            <person name="Saw J.H."/>
            <person name="Jorgensen S.L."/>
            <person name="Zaremba-Niedzwiedzka K."/>
            <person name="Martijn J."/>
            <person name="Lind A.E."/>
            <person name="van Eijk R."/>
            <person name="Schleper C."/>
            <person name="Guy L."/>
            <person name="Ettema T.J."/>
        </authorList>
    </citation>
    <scope>NUCLEOTIDE SEQUENCE</scope>
</reference>
<dbReference type="InterPro" id="IPR023210">
    <property type="entry name" value="NADP_OxRdtase_dom"/>
</dbReference>
<dbReference type="GO" id="GO:0016491">
    <property type="term" value="F:oxidoreductase activity"/>
    <property type="evidence" value="ECO:0007669"/>
    <property type="project" value="InterPro"/>
</dbReference>
<dbReference type="CDD" id="cd19101">
    <property type="entry name" value="AKR_unchar"/>
    <property type="match status" value="1"/>
</dbReference>
<evidence type="ECO:0000313" key="2">
    <source>
        <dbReference type="EMBL" id="KKM03643.1"/>
    </source>
</evidence>
<comment type="caution">
    <text evidence="2">The sequence shown here is derived from an EMBL/GenBank/DDBJ whole genome shotgun (WGS) entry which is preliminary data.</text>
</comment>
<sequence>MSQSQTIQLAPDLQICRILNGMWQVAGGHGQIKSDSAISEMLEQHRSGFCTWDMADIYGPAEEFLGKFRKVLNENELSKMQALTKFVPNTGPMSRSIVEHYIDQSIQRMNVKSIDVLQFHWWDYNDTSYLDVLHHLTKLRDEGKIKHLGLTNFDTERIQIMVEQGFTLVSNQVQYSIIDQRPEVKMTPFCQKHDIKLLTYGTLLGGFLSEKYIGASEPTRAELDTLSLQKYKNMIDAWGGWSLFQKLLAVLEQIAQKHNVGIANVATRFILDKPSVAGVIIGVRLGISEHRVENARVFGLELDSEDHEKIKSVTIQSNNLFEAIGDCGAEYR</sequence>
<protein>
    <recommendedName>
        <fullName evidence="1">NADP-dependent oxidoreductase domain-containing protein</fullName>
    </recommendedName>
</protein>
<organism evidence="2">
    <name type="scientific">marine sediment metagenome</name>
    <dbReference type="NCBI Taxonomy" id="412755"/>
    <lineage>
        <taxon>unclassified sequences</taxon>
        <taxon>metagenomes</taxon>
        <taxon>ecological metagenomes</taxon>
    </lineage>
</organism>
<dbReference type="InterPro" id="IPR036812">
    <property type="entry name" value="NAD(P)_OxRdtase_dom_sf"/>
</dbReference>
<dbReference type="PANTHER" id="PTHR43147:SF2">
    <property type="entry name" value="NADP-DEPENDENT OXIDOREDUCTASE DOMAIN-CONTAINING PROTEIN"/>
    <property type="match status" value="1"/>
</dbReference>
<evidence type="ECO:0000259" key="1">
    <source>
        <dbReference type="Pfam" id="PF00248"/>
    </source>
</evidence>
<proteinExistence type="predicted"/>
<dbReference type="InterPro" id="IPR020471">
    <property type="entry name" value="AKR"/>
</dbReference>
<gene>
    <name evidence="2" type="ORF">LCGC14_1772380</name>
</gene>
<name>A0A0F9JXJ3_9ZZZZ</name>